<gene>
    <name evidence="1" type="ORF">SAMN05444398_1088</name>
</gene>
<evidence type="ECO:0000313" key="2">
    <source>
        <dbReference type="Proteomes" id="UP000183974"/>
    </source>
</evidence>
<reference evidence="1 2" key="1">
    <citation type="submission" date="2016-11" db="EMBL/GenBank/DDBJ databases">
        <authorList>
            <person name="Jaros S."/>
            <person name="Januszkiewicz K."/>
            <person name="Wedrychowicz H."/>
        </authorList>
    </citation>
    <scope>NUCLEOTIDE SEQUENCE [LARGE SCALE GENOMIC DNA]</scope>
    <source>
        <strain evidence="1 2">DSM 29589</strain>
    </source>
</reference>
<dbReference type="EMBL" id="FRBR01000008">
    <property type="protein sequence ID" value="SHL96898.1"/>
    <property type="molecule type" value="Genomic_DNA"/>
</dbReference>
<evidence type="ECO:0000313" key="1">
    <source>
        <dbReference type="EMBL" id="SHL96898.1"/>
    </source>
</evidence>
<organism evidence="1 2">
    <name type="scientific">Roseovarius pacificus</name>
    <dbReference type="NCBI Taxonomy" id="337701"/>
    <lineage>
        <taxon>Bacteria</taxon>
        <taxon>Pseudomonadati</taxon>
        <taxon>Pseudomonadota</taxon>
        <taxon>Alphaproteobacteria</taxon>
        <taxon>Rhodobacterales</taxon>
        <taxon>Roseobacteraceae</taxon>
        <taxon>Roseovarius</taxon>
    </lineage>
</organism>
<protein>
    <submittedName>
        <fullName evidence="1">Uncharacterized protein</fullName>
    </submittedName>
</protein>
<name>A0A1M7EZH8_9RHOB</name>
<dbReference type="Proteomes" id="UP000183974">
    <property type="component" value="Unassembled WGS sequence"/>
</dbReference>
<sequence>MLICPPINTYDRLKSKLQKAADPIYREYDEWQVYEARKRLAPLHYCVPCLGHVVFYKNMRVRKMRLDSNVKPRPRTNPPTFTCDLDVLGSRSVRGKLGPLLEHISEAEAEARATRGNCELAHLSDSALEQLWESLDNVCRRFTRDETMSLQLLNAVAALELHTRAEESAHARLKRLAAYEAFAEDNDAAMRAEREQAKKWFDNRRVHGYTVHMSYQHAFLDHEDQVVLAYRDRKF</sequence>
<keyword evidence="2" id="KW-1185">Reference proteome</keyword>
<accession>A0A1M7EZH8</accession>
<dbReference type="AlphaFoldDB" id="A0A1M7EZH8"/>
<dbReference type="RefSeq" id="WP_188745004.1">
    <property type="nucleotide sequence ID" value="NZ_BMLR01000009.1"/>
</dbReference>
<proteinExistence type="predicted"/>